<dbReference type="GO" id="GO:0016301">
    <property type="term" value="F:kinase activity"/>
    <property type="evidence" value="ECO:0007669"/>
    <property type="project" value="UniProtKB-KW"/>
</dbReference>
<proteinExistence type="predicted"/>
<dbReference type="Proteomes" id="UP001500305">
    <property type="component" value="Unassembled WGS sequence"/>
</dbReference>
<name>A0ABN3E6C7_9ACTN</name>
<keyword evidence="2" id="KW-0808">Transferase</keyword>
<sequence>MSSLSTSESRPTGRPGPDPLLVLLDPVARRSDGESVRIARDVLCGGADVKVALPESPSELDRALARRGRRRPVVIGSDLAVQRVLQALHRHRELGADALGVVPVGRPGAVAKIRALGVPPEPVAAARAVIAGVSRKLDLLIDDTDEVVLGDLRIHPYRWGRAGGLRSLWAKFAAAEQATAPAGHPRLRIEADGRLLADVHRPPCRLDITVPVGEGVLELWLHTGGEPRRVRAGSLTVAGRGFGCEADGRALGPLGARTWTVRAGAWELVLPAG</sequence>
<protein>
    <submittedName>
        <fullName evidence="2">Diacylglycerol kinase family protein</fullName>
    </submittedName>
</protein>
<comment type="caution">
    <text evidence="2">The sequence shown here is derived from an EMBL/GenBank/DDBJ whole genome shotgun (WGS) entry which is preliminary data.</text>
</comment>
<evidence type="ECO:0000256" key="1">
    <source>
        <dbReference type="SAM" id="MobiDB-lite"/>
    </source>
</evidence>
<feature type="region of interest" description="Disordered" evidence="1">
    <location>
        <begin position="1"/>
        <end position="20"/>
    </location>
</feature>
<dbReference type="EMBL" id="BAAATR010000014">
    <property type="protein sequence ID" value="GAA2249525.1"/>
    <property type="molecule type" value="Genomic_DNA"/>
</dbReference>
<dbReference type="RefSeq" id="WP_344637357.1">
    <property type="nucleotide sequence ID" value="NZ_BAAATR010000014.1"/>
</dbReference>
<evidence type="ECO:0000313" key="2">
    <source>
        <dbReference type="EMBL" id="GAA2249525.1"/>
    </source>
</evidence>
<dbReference type="InterPro" id="IPR016064">
    <property type="entry name" value="NAD/diacylglycerol_kinase_sf"/>
</dbReference>
<reference evidence="2 3" key="1">
    <citation type="journal article" date="2019" name="Int. J. Syst. Evol. Microbiol.">
        <title>The Global Catalogue of Microorganisms (GCM) 10K type strain sequencing project: providing services to taxonomists for standard genome sequencing and annotation.</title>
        <authorList>
            <consortium name="The Broad Institute Genomics Platform"/>
            <consortium name="The Broad Institute Genome Sequencing Center for Infectious Disease"/>
            <person name="Wu L."/>
            <person name="Ma J."/>
        </authorList>
    </citation>
    <scope>NUCLEOTIDE SEQUENCE [LARGE SCALE GENOMIC DNA]</scope>
    <source>
        <strain evidence="2 3">JCM 7356</strain>
    </source>
</reference>
<dbReference type="SUPFAM" id="SSF111331">
    <property type="entry name" value="NAD kinase/diacylglycerol kinase-like"/>
    <property type="match status" value="1"/>
</dbReference>
<keyword evidence="3" id="KW-1185">Reference proteome</keyword>
<accession>A0ABN3E6C7</accession>
<gene>
    <name evidence="2" type="ORF">GCM10010430_35290</name>
</gene>
<dbReference type="InterPro" id="IPR017438">
    <property type="entry name" value="ATP-NAD_kinase_N"/>
</dbReference>
<dbReference type="Gene3D" id="3.40.50.10330">
    <property type="entry name" value="Probable inorganic polyphosphate/atp-NAD kinase, domain 1"/>
    <property type="match status" value="1"/>
</dbReference>
<evidence type="ECO:0000313" key="3">
    <source>
        <dbReference type="Proteomes" id="UP001500305"/>
    </source>
</evidence>
<organism evidence="2 3">
    <name type="scientific">Kitasatospora cystarginea</name>
    <dbReference type="NCBI Taxonomy" id="58350"/>
    <lineage>
        <taxon>Bacteria</taxon>
        <taxon>Bacillati</taxon>
        <taxon>Actinomycetota</taxon>
        <taxon>Actinomycetes</taxon>
        <taxon>Kitasatosporales</taxon>
        <taxon>Streptomycetaceae</taxon>
        <taxon>Kitasatospora</taxon>
    </lineage>
</organism>
<feature type="compositionally biased region" description="Polar residues" evidence="1">
    <location>
        <begin position="1"/>
        <end position="10"/>
    </location>
</feature>
<keyword evidence="2" id="KW-0418">Kinase</keyword>